<protein>
    <submittedName>
        <fullName evidence="1">Uncharacterized protein</fullName>
    </submittedName>
</protein>
<reference evidence="1" key="1">
    <citation type="journal article" date="2021" name="Proc. Natl. Acad. Sci. U.S.A.">
        <title>A Catalog of Tens of Thousands of Viruses from Human Metagenomes Reveals Hidden Associations with Chronic Diseases.</title>
        <authorList>
            <person name="Tisza M.J."/>
            <person name="Buck C.B."/>
        </authorList>
    </citation>
    <scope>NUCLEOTIDE SEQUENCE</scope>
    <source>
        <strain evidence="1">CtwVB15</strain>
    </source>
</reference>
<accession>A0A8S5UNL1</accession>
<proteinExistence type="predicted"/>
<sequence>MVENVEAPFEGDLRRFERKKRMKYMVTLKSAKNAPVGWNTPEQAVADFLLTCTKITPDGVIAEMKRRMKKPSPLKKTSTKGKGRAVVCVETGVVYDSVFLAQAAVGSGICKALKAGKPFKGFHWKYKDSVK</sequence>
<evidence type="ECO:0000313" key="1">
    <source>
        <dbReference type="EMBL" id="DAF95974.1"/>
    </source>
</evidence>
<dbReference type="EMBL" id="BK016112">
    <property type="protein sequence ID" value="DAF95974.1"/>
    <property type="molecule type" value="Genomic_DNA"/>
</dbReference>
<name>A0A8S5UNL1_9CAUD</name>
<organism evidence="1">
    <name type="scientific">Myoviridae sp. ctwVB15</name>
    <dbReference type="NCBI Taxonomy" id="2825208"/>
    <lineage>
        <taxon>Viruses</taxon>
        <taxon>Duplodnaviria</taxon>
        <taxon>Heunggongvirae</taxon>
        <taxon>Uroviricota</taxon>
        <taxon>Caudoviricetes</taxon>
    </lineage>
</organism>